<proteinExistence type="predicted"/>
<feature type="region of interest" description="Disordered" evidence="1">
    <location>
        <begin position="25"/>
        <end position="55"/>
    </location>
</feature>
<comment type="caution">
    <text evidence="2">The sequence shown here is derived from an EMBL/GenBank/DDBJ whole genome shotgun (WGS) entry which is preliminary data.</text>
</comment>
<dbReference type="EMBL" id="VSRR010000410">
    <property type="protein sequence ID" value="MPC15245.1"/>
    <property type="molecule type" value="Genomic_DNA"/>
</dbReference>
<evidence type="ECO:0000313" key="3">
    <source>
        <dbReference type="Proteomes" id="UP000324222"/>
    </source>
</evidence>
<keyword evidence="3" id="KW-1185">Reference proteome</keyword>
<evidence type="ECO:0000256" key="1">
    <source>
        <dbReference type="SAM" id="MobiDB-lite"/>
    </source>
</evidence>
<dbReference type="AlphaFoldDB" id="A0A5B7D1P7"/>
<protein>
    <submittedName>
        <fullName evidence="2">Uncharacterized protein</fullName>
    </submittedName>
</protein>
<name>A0A5B7D1P7_PORTR</name>
<feature type="compositionally biased region" description="Polar residues" evidence="1">
    <location>
        <begin position="44"/>
        <end position="54"/>
    </location>
</feature>
<evidence type="ECO:0000313" key="2">
    <source>
        <dbReference type="EMBL" id="MPC15245.1"/>
    </source>
</evidence>
<accession>A0A5B7D1P7</accession>
<sequence length="93" mass="10607">MPRKQQDPHENRCCECLLEINGSSNKCDRRSERQAWSPPLASPDTPSHHSTLSYTPCLASPRLAQPAIHSPGRPMRSEAESDWLRARRWRCVA</sequence>
<dbReference type="Proteomes" id="UP000324222">
    <property type="component" value="Unassembled WGS sequence"/>
</dbReference>
<organism evidence="2 3">
    <name type="scientific">Portunus trituberculatus</name>
    <name type="common">Swimming crab</name>
    <name type="synonym">Neptunus trituberculatus</name>
    <dbReference type="NCBI Taxonomy" id="210409"/>
    <lineage>
        <taxon>Eukaryota</taxon>
        <taxon>Metazoa</taxon>
        <taxon>Ecdysozoa</taxon>
        <taxon>Arthropoda</taxon>
        <taxon>Crustacea</taxon>
        <taxon>Multicrustacea</taxon>
        <taxon>Malacostraca</taxon>
        <taxon>Eumalacostraca</taxon>
        <taxon>Eucarida</taxon>
        <taxon>Decapoda</taxon>
        <taxon>Pleocyemata</taxon>
        <taxon>Brachyura</taxon>
        <taxon>Eubrachyura</taxon>
        <taxon>Portunoidea</taxon>
        <taxon>Portunidae</taxon>
        <taxon>Portuninae</taxon>
        <taxon>Portunus</taxon>
    </lineage>
</organism>
<gene>
    <name evidence="2" type="ORF">E2C01_008030</name>
</gene>
<reference evidence="2 3" key="1">
    <citation type="submission" date="2019-05" db="EMBL/GenBank/DDBJ databases">
        <title>Another draft genome of Portunus trituberculatus and its Hox gene families provides insights of decapod evolution.</title>
        <authorList>
            <person name="Jeong J.-H."/>
            <person name="Song I."/>
            <person name="Kim S."/>
            <person name="Choi T."/>
            <person name="Kim D."/>
            <person name="Ryu S."/>
            <person name="Kim W."/>
        </authorList>
    </citation>
    <scope>NUCLEOTIDE SEQUENCE [LARGE SCALE GENOMIC DNA]</scope>
    <source>
        <tissue evidence="2">Muscle</tissue>
    </source>
</reference>